<keyword evidence="8 9" id="KW-0711">Selenium</keyword>
<dbReference type="InterPro" id="IPR023061">
    <property type="entry name" value="SelD_I"/>
</dbReference>
<evidence type="ECO:0000313" key="12">
    <source>
        <dbReference type="EMBL" id="STY70172.1"/>
    </source>
</evidence>
<evidence type="ECO:0000256" key="3">
    <source>
        <dbReference type="ARBA" id="ARBA00022723"/>
    </source>
</evidence>
<dbReference type="PIRSF" id="PIRSF036407">
    <property type="entry name" value="Selenphspht_syn"/>
    <property type="match status" value="1"/>
</dbReference>
<dbReference type="Gene3D" id="3.90.650.10">
    <property type="entry name" value="PurM-like C-terminal domain"/>
    <property type="match status" value="1"/>
</dbReference>
<dbReference type="GO" id="GO:0004756">
    <property type="term" value="F:selenide, water dikinase activity"/>
    <property type="evidence" value="ECO:0007669"/>
    <property type="project" value="UniProtKB-UniRule"/>
</dbReference>
<dbReference type="InterPro" id="IPR016188">
    <property type="entry name" value="PurM-like_N"/>
</dbReference>
<evidence type="ECO:0000259" key="10">
    <source>
        <dbReference type="Pfam" id="PF00586"/>
    </source>
</evidence>
<dbReference type="Pfam" id="PF02769">
    <property type="entry name" value="AIRS_C"/>
    <property type="match status" value="1"/>
</dbReference>
<keyword evidence="2 9" id="KW-0808">Transferase</keyword>
<evidence type="ECO:0000256" key="6">
    <source>
        <dbReference type="ARBA" id="ARBA00022840"/>
    </source>
</evidence>
<feature type="domain" description="PurM-like N-terminal" evidence="10">
    <location>
        <begin position="41"/>
        <end position="147"/>
    </location>
</feature>
<dbReference type="InterPro" id="IPR036676">
    <property type="entry name" value="PurM-like_C_sf"/>
</dbReference>
<organism evidence="12 13">
    <name type="scientific">Megamonas hypermegale</name>
    <dbReference type="NCBI Taxonomy" id="158847"/>
    <lineage>
        <taxon>Bacteria</taxon>
        <taxon>Bacillati</taxon>
        <taxon>Bacillota</taxon>
        <taxon>Negativicutes</taxon>
        <taxon>Selenomonadales</taxon>
        <taxon>Selenomonadaceae</taxon>
        <taxon>Megamonas</taxon>
    </lineage>
</organism>
<dbReference type="Gene3D" id="3.30.1330.10">
    <property type="entry name" value="PurM-like, N-terminal domain"/>
    <property type="match status" value="1"/>
</dbReference>
<dbReference type="CDD" id="cd02195">
    <property type="entry name" value="SelD"/>
    <property type="match status" value="1"/>
</dbReference>
<evidence type="ECO:0000259" key="11">
    <source>
        <dbReference type="Pfam" id="PF02769"/>
    </source>
</evidence>
<feature type="binding site" evidence="9">
    <location>
        <position position="42"/>
    </location>
    <ligand>
        <name>Mg(2+)</name>
        <dbReference type="ChEBI" id="CHEBI:18420"/>
    </ligand>
</feature>
<sequence>MIFCKSGGCSAKLGPKVLSKVLSKLPKFEDENLLVGFDSSDDASVYKLTDDIAMIQTLDFFPPMVNDPYIFGQIAATNAVSDIYAMGGIVKTAQNIVCFPENEDLNILGQIMAGGASKIMEAGGILSGGHSVNDESIKYGLAVTGIVNPQKIYQNNTIELNDDLILTKPLGVGIIMAANSVGEASDEAMQKAIKSMTTLNKKTAEIMTDYDVHACTDVTGFGFICHLLEMVAKDYSVDVYADKLPIIKEALTYADNFLITSAGQRNRNFAGDRVSFADEISFAMQEVLFDPQTSGGLLISVNSKDSRSLVEEMQKADIDARIVGKVTNLNKYKINVM</sequence>
<accession>A0A378NP63</accession>
<gene>
    <name evidence="9 12" type="primary">selD</name>
    <name evidence="12" type="ORF">NCTC10571_00285</name>
</gene>
<feature type="binding site" description="in other chain" evidence="9">
    <location>
        <position position="59"/>
    </location>
    <ligand>
        <name>ATP</name>
        <dbReference type="ChEBI" id="CHEBI:30616"/>
        <note>ligand shared between dimeric partners</note>
    </ligand>
</feature>
<evidence type="ECO:0000256" key="5">
    <source>
        <dbReference type="ARBA" id="ARBA00022777"/>
    </source>
</evidence>
<keyword evidence="4 9" id="KW-0547">Nucleotide-binding</keyword>
<keyword evidence="6 9" id="KW-0067">ATP-binding</keyword>
<dbReference type="Pfam" id="PF00586">
    <property type="entry name" value="AIRS"/>
    <property type="match status" value="1"/>
</dbReference>
<dbReference type="FunFam" id="3.30.1330.10:FF:000003">
    <property type="entry name" value="Selenide, water dikinase"/>
    <property type="match status" value="1"/>
</dbReference>
<feature type="binding site" description="in other chain" evidence="9">
    <location>
        <begin position="39"/>
        <end position="41"/>
    </location>
    <ligand>
        <name>ATP</name>
        <dbReference type="ChEBI" id="CHEBI:30616"/>
        <note>ligand shared between dimeric partners</note>
    </ligand>
</feature>
<feature type="active site" evidence="9">
    <location>
        <position position="9"/>
    </location>
</feature>
<dbReference type="SUPFAM" id="SSF56042">
    <property type="entry name" value="PurM C-terminal domain-like"/>
    <property type="match status" value="1"/>
</dbReference>
<dbReference type="SUPFAM" id="SSF55326">
    <property type="entry name" value="PurM N-terminal domain-like"/>
    <property type="match status" value="1"/>
</dbReference>
<dbReference type="InterPro" id="IPR004536">
    <property type="entry name" value="SPS/SelD"/>
</dbReference>
<dbReference type="PANTHER" id="PTHR10256:SF0">
    <property type="entry name" value="INACTIVE SELENIDE, WATER DIKINASE-LIKE PROTEIN-RELATED"/>
    <property type="match status" value="1"/>
</dbReference>
<dbReference type="GO" id="GO:0005737">
    <property type="term" value="C:cytoplasm"/>
    <property type="evidence" value="ECO:0007669"/>
    <property type="project" value="TreeGrafter"/>
</dbReference>
<dbReference type="EC" id="2.7.9.3" evidence="9"/>
<protein>
    <recommendedName>
        <fullName evidence="9">Selenide, water dikinase</fullName>
        <ecNumber evidence="9">2.7.9.3</ecNumber>
    </recommendedName>
    <alternativeName>
        <fullName evidence="9">Selenium donor protein</fullName>
    </alternativeName>
    <alternativeName>
        <fullName evidence="9">Selenophosphate synthase</fullName>
    </alternativeName>
</protein>
<evidence type="ECO:0000313" key="13">
    <source>
        <dbReference type="Proteomes" id="UP000255234"/>
    </source>
</evidence>
<name>A0A378NP63_9FIRM</name>
<proteinExistence type="inferred from homology"/>
<feature type="site" description="Important for catalytic activity" evidence="9">
    <location>
        <position position="12"/>
    </location>
</feature>
<dbReference type="InterPro" id="IPR010918">
    <property type="entry name" value="PurM-like_C_dom"/>
</dbReference>
<keyword evidence="5 9" id="KW-0418">Kinase</keyword>
<keyword evidence="3 9" id="KW-0479">Metal-binding</keyword>
<dbReference type="InterPro" id="IPR036921">
    <property type="entry name" value="PurM-like_N_sf"/>
</dbReference>
<feature type="binding site" description="in other chain" evidence="9">
    <location>
        <position position="82"/>
    </location>
    <ligand>
        <name>ATP</name>
        <dbReference type="ChEBI" id="CHEBI:30616"/>
        <note>ligand shared between dimeric partners</note>
    </ligand>
</feature>
<dbReference type="GO" id="GO:0000287">
    <property type="term" value="F:magnesium ion binding"/>
    <property type="evidence" value="ECO:0007669"/>
    <property type="project" value="UniProtKB-UniRule"/>
</dbReference>
<comment type="similarity">
    <text evidence="1 9">Belongs to the selenophosphate synthase 1 family. Class I subfamily.</text>
</comment>
<feature type="binding site" evidence="9">
    <location>
        <position position="82"/>
    </location>
    <ligand>
        <name>Mg(2+)</name>
        <dbReference type="ChEBI" id="CHEBI:18420"/>
    </ligand>
</feature>
<evidence type="ECO:0000256" key="9">
    <source>
        <dbReference type="HAMAP-Rule" id="MF_00625"/>
    </source>
</evidence>
<dbReference type="Proteomes" id="UP000255234">
    <property type="component" value="Unassembled WGS sequence"/>
</dbReference>
<evidence type="ECO:0000256" key="2">
    <source>
        <dbReference type="ARBA" id="ARBA00022679"/>
    </source>
</evidence>
<feature type="binding site" description="in other chain" evidence="9">
    <location>
        <position position="12"/>
    </location>
    <ligand>
        <name>ATP</name>
        <dbReference type="ChEBI" id="CHEBI:30616"/>
        <note>ligand shared between dimeric partners</note>
    </ligand>
</feature>
<comment type="cofactor">
    <cofactor evidence="9">
        <name>Mg(2+)</name>
        <dbReference type="ChEBI" id="CHEBI:18420"/>
    </cofactor>
    <text evidence="9">Binds 1 Mg(2+) ion per monomer.</text>
</comment>
<feature type="binding site" evidence="9">
    <location>
        <position position="217"/>
    </location>
    <ligand>
        <name>Mg(2+)</name>
        <dbReference type="ChEBI" id="CHEBI:18420"/>
    </ligand>
</feature>
<feature type="domain" description="PurM-like C-terminal" evidence="11">
    <location>
        <begin position="162"/>
        <end position="334"/>
    </location>
</feature>
<evidence type="ECO:0000256" key="4">
    <source>
        <dbReference type="ARBA" id="ARBA00022741"/>
    </source>
</evidence>
<dbReference type="HAMAP" id="MF_00625">
    <property type="entry name" value="SelD"/>
    <property type="match status" value="1"/>
</dbReference>
<evidence type="ECO:0000256" key="7">
    <source>
        <dbReference type="ARBA" id="ARBA00022842"/>
    </source>
</evidence>
<dbReference type="PANTHER" id="PTHR10256">
    <property type="entry name" value="SELENIDE, WATER DIKINASE"/>
    <property type="match status" value="1"/>
</dbReference>
<dbReference type="EMBL" id="UGPP01000001">
    <property type="protein sequence ID" value="STY70172.1"/>
    <property type="molecule type" value="Genomic_DNA"/>
</dbReference>
<feature type="binding site" evidence="9">
    <location>
        <begin position="129"/>
        <end position="131"/>
    </location>
    <ligand>
        <name>ATP</name>
        <dbReference type="ChEBI" id="CHEBI:30616"/>
        <note>ligand shared between dimeric partners</note>
    </ligand>
</feature>
<dbReference type="GO" id="GO:0005524">
    <property type="term" value="F:ATP binding"/>
    <property type="evidence" value="ECO:0007669"/>
    <property type="project" value="UniProtKB-UniRule"/>
</dbReference>
<reference evidence="12 13" key="1">
    <citation type="submission" date="2018-06" db="EMBL/GenBank/DDBJ databases">
        <authorList>
            <consortium name="Pathogen Informatics"/>
            <person name="Doyle S."/>
        </authorList>
    </citation>
    <scope>NUCLEOTIDE SEQUENCE [LARGE SCALE GENOMIC DNA]</scope>
    <source>
        <strain evidence="12 13">NCTC10571</strain>
    </source>
</reference>
<dbReference type="GO" id="GO:0016260">
    <property type="term" value="P:selenocysteine biosynthetic process"/>
    <property type="evidence" value="ECO:0007669"/>
    <property type="project" value="InterPro"/>
</dbReference>
<dbReference type="NCBIfam" id="TIGR00476">
    <property type="entry name" value="selD"/>
    <property type="match status" value="1"/>
</dbReference>
<keyword evidence="7 9" id="KW-0460">Magnesium</keyword>
<comment type="subunit">
    <text evidence="9">Homodimer.</text>
</comment>
<dbReference type="AlphaFoldDB" id="A0A378NP63"/>
<evidence type="ECO:0000256" key="1">
    <source>
        <dbReference type="ARBA" id="ARBA00008026"/>
    </source>
</evidence>
<evidence type="ECO:0000256" key="8">
    <source>
        <dbReference type="ARBA" id="ARBA00023266"/>
    </source>
</evidence>
<dbReference type="RefSeq" id="WP_115150909.1">
    <property type="nucleotide sequence ID" value="NZ_UGPP01000001.1"/>
</dbReference>
<comment type="catalytic activity">
    <reaction evidence="9">
        <text>hydrogenselenide + ATP + H2O = selenophosphate + AMP + phosphate + 2 H(+)</text>
        <dbReference type="Rhea" id="RHEA:18737"/>
        <dbReference type="ChEBI" id="CHEBI:15377"/>
        <dbReference type="ChEBI" id="CHEBI:15378"/>
        <dbReference type="ChEBI" id="CHEBI:16144"/>
        <dbReference type="ChEBI" id="CHEBI:29317"/>
        <dbReference type="ChEBI" id="CHEBI:30616"/>
        <dbReference type="ChEBI" id="CHEBI:43474"/>
        <dbReference type="ChEBI" id="CHEBI:456215"/>
        <dbReference type="EC" id="2.7.9.3"/>
    </reaction>
</comment>
<comment type="function">
    <text evidence="9">Synthesizes selenophosphate from selenide and ATP.</text>
</comment>